<dbReference type="InterPro" id="IPR023393">
    <property type="entry name" value="START-like_dom_sf"/>
</dbReference>
<keyword evidence="1" id="KW-0732">Signal</keyword>
<keyword evidence="3" id="KW-1185">Reference proteome</keyword>
<evidence type="ECO:0000256" key="1">
    <source>
        <dbReference type="SAM" id="SignalP"/>
    </source>
</evidence>
<dbReference type="Gene3D" id="3.30.530.20">
    <property type="match status" value="1"/>
</dbReference>
<reference evidence="2 3" key="1">
    <citation type="submission" date="2018-06" db="EMBL/GenBank/DDBJ databases">
        <title>Genomic Encyclopedia of Type Strains, Phase IV (KMG-IV): sequencing the most valuable type-strain genomes for metagenomic binning, comparative biology and taxonomic classification.</title>
        <authorList>
            <person name="Goeker M."/>
        </authorList>
    </citation>
    <scope>NUCLEOTIDE SEQUENCE [LARGE SCALE GENOMIC DNA]</scope>
    <source>
        <strain evidence="2 3">DSM 24032</strain>
    </source>
</reference>
<organism evidence="2 3">
    <name type="scientific">Arenicella xantha</name>
    <dbReference type="NCBI Taxonomy" id="644221"/>
    <lineage>
        <taxon>Bacteria</taxon>
        <taxon>Pseudomonadati</taxon>
        <taxon>Pseudomonadota</taxon>
        <taxon>Gammaproteobacteria</taxon>
        <taxon>Arenicellales</taxon>
        <taxon>Arenicellaceae</taxon>
        <taxon>Arenicella</taxon>
    </lineage>
</organism>
<proteinExistence type="predicted"/>
<dbReference type="AlphaFoldDB" id="A0A395JLV7"/>
<feature type="signal peptide" evidence="1">
    <location>
        <begin position="1"/>
        <end position="18"/>
    </location>
</feature>
<evidence type="ECO:0000313" key="2">
    <source>
        <dbReference type="EMBL" id="RBP48770.1"/>
    </source>
</evidence>
<protein>
    <recommendedName>
        <fullName evidence="4">Polyketide cyclase/dehydrase/lipid transport protein</fullName>
    </recommendedName>
</protein>
<dbReference type="RefSeq" id="WP_113955369.1">
    <property type="nucleotide sequence ID" value="NZ_QNRT01000005.1"/>
</dbReference>
<dbReference type="EMBL" id="QNRT01000005">
    <property type="protein sequence ID" value="RBP48770.1"/>
    <property type="molecule type" value="Genomic_DNA"/>
</dbReference>
<sequence length="168" mass="18519">MKQVLLIMVCVFSVSLHAKVVSSTPSHYVLQHQAQSTLSPDQLWLRLSQPSQWWHPDHTYSGDASNLSLDLEAGGLWREDWNGHSVLHGMVVNFQAPELLRLEAPFGPLQGMAVKTIWTITIKPHHNGSLVIFDEISNGSDASGLDELAKAVDYVKGEAISRLVAPSD</sequence>
<dbReference type="SUPFAM" id="SSF55961">
    <property type="entry name" value="Bet v1-like"/>
    <property type="match status" value="1"/>
</dbReference>
<name>A0A395JLV7_9GAMM</name>
<comment type="caution">
    <text evidence="2">The sequence shown here is derived from an EMBL/GenBank/DDBJ whole genome shotgun (WGS) entry which is preliminary data.</text>
</comment>
<evidence type="ECO:0008006" key="4">
    <source>
        <dbReference type="Google" id="ProtNLM"/>
    </source>
</evidence>
<accession>A0A395JLV7</accession>
<dbReference type="InParanoid" id="A0A395JLV7"/>
<feature type="chain" id="PRO_5017434844" description="Polyketide cyclase/dehydrase/lipid transport protein" evidence="1">
    <location>
        <begin position="19"/>
        <end position="168"/>
    </location>
</feature>
<dbReference type="Proteomes" id="UP000253083">
    <property type="component" value="Unassembled WGS sequence"/>
</dbReference>
<gene>
    <name evidence="2" type="ORF">DFR28_105109</name>
</gene>
<evidence type="ECO:0000313" key="3">
    <source>
        <dbReference type="Proteomes" id="UP000253083"/>
    </source>
</evidence>
<dbReference type="OrthoDB" id="6329454at2"/>